<feature type="compositionally biased region" description="Basic and acidic residues" evidence="1">
    <location>
        <begin position="232"/>
        <end position="255"/>
    </location>
</feature>
<evidence type="ECO:0000313" key="3">
    <source>
        <dbReference type="EMBL" id="GLV12611.1"/>
    </source>
</evidence>
<accession>A0A1H2WPE1</accession>
<dbReference type="InterPro" id="IPR025861">
    <property type="entry name" value="CobT_VWA_dom"/>
</dbReference>
<dbReference type="STRING" id="89784.SAMN04489725_11627"/>
<feature type="compositionally biased region" description="Basic and acidic residues" evidence="1">
    <location>
        <begin position="306"/>
        <end position="318"/>
    </location>
</feature>
<dbReference type="Proteomes" id="UP001157137">
    <property type="component" value="Unassembled WGS sequence"/>
</dbReference>
<protein>
    <submittedName>
        <fullName evidence="4">Nitric oxide reductase activation protein</fullName>
    </submittedName>
</protein>
<dbReference type="Proteomes" id="UP000182589">
    <property type="component" value="Unassembled WGS sequence"/>
</dbReference>
<evidence type="ECO:0000313" key="4">
    <source>
        <dbReference type="EMBL" id="SDW82520.1"/>
    </source>
</evidence>
<dbReference type="EMBL" id="BSRA01000001">
    <property type="protein sequence ID" value="GLV12611.1"/>
    <property type="molecule type" value="Genomic_DNA"/>
</dbReference>
<evidence type="ECO:0000256" key="1">
    <source>
        <dbReference type="SAM" id="MobiDB-lite"/>
    </source>
</evidence>
<proteinExistence type="predicted"/>
<keyword evidence="5" id="KW-1185">Reference proteome</keyword>
<dbReference type="Pfam" id="PF11775">
    <property type="entry name" value="CobT_C"/>
    <property type="match status" value="1"/>
</dbReference>
<sequence>MRSVFRFTSELDDVRERVRLTDLAVVLSRDEHVHCEFGPVSVWREEDGILQITTVYQGLTGEERMACTTADVYLRAAGSKWFTDRTAMIEAKAKADATVVPMLVWQFMCAVEDVRIEARLTRQRPGTAHHFASRIAFYRNLFTRQIPAWERDGRLGNACFAELYNGLTDPTGNGYALAAGCPTSEAAALLALRLVQERLAATNQPTVDLDAQWFDYSLAGSLQVGAVGQADGSERDRADGSAESALRGEDSHEDQTMPAWTQRQDSNRAAGLQMDDVEGATRTGGGWSGRLGSLQQYEGPSSRGRIVGEKSEDGSEVAVRDAVYEPTPHSDVTTKSPRVMERGWRPPSREAVSAVQLWKEGTKGAKRRLLRAFYHSFWREQNALAGGFQYGRLGRRLERVATERWPRLFEHRRRTGLRHDAAVQVLVDCSGSMEPYLDACKPALYLVADTLRTLRVPYSVCAFWEDSVHVVASGEGETATFLWDVIPFARSQSSDAALALVDLEPQLDNRDGFAIRLAAQRLNAREERQKWLLVVSDGQPAAEDYRDAIADTKRAIRWARSRGIQVLHLCIADPLETEFMQAIRHLYGRATVVIRDASEIGTAMEKALAQVLRHLSQGE</sequence>
<dbReference type="InterPro" id="IPR036465">
    <property type="entry name" value="vWFA_dom_sf"/>
</dbReference>
<dbReference type="PANTHER" id="PTHR41248:SF1">
    <property type="entry name" value="NORD PROTEIN"/>
    <property type="match status" value="1"/>
</dbReference>
<evidence type="ECO:0000313" key="5">
    <source>
        <dbReference type="Proteomes" id="UP000182589"/>
    </source>
</evidence>
<dbReference type="EMBL" id="FNOJ01000016">
    <property type="protein sequence ID" value="SDW82520.1"/>
    <property type="molecule type" value="Genomic_DNA"/>
</dbReference>
<dbReference type="AlphaFoldDB" id="A0A1H2WPE1"/>
<feature type="region of interest" description="Disordered" evidence="1">
    <location>
        <begin position="228"/>
        <end position="318"/>
    </location>
</feature>
<dbReference type="SUPFAM" id="SSF53300">
    <property type="entry name" value="vWA-like"/>
    <property type="match status" value="1"/>
</dbReference>
<dbReference type="RefSeq" id="WP_074693503.1">
    <property type="nucleotide sequence ID" value="NZ_BSRA01000001.1"/>
</dbReference>
<evidence type="ECO:0000259" key="2">
    <source>
        <dbReference type="SMART" id="SM00327"/>
    </source>
</evidence>
<name>A0A1H2WPE1_9BACL</name>
<dbReference type="PANTHER" id="PTHR41248">
    <property type="entry name" value="NORD PROTEIN"/>
    <property type="match status" value="1"/>
</dbReference>
<feature type="domain" description="VWFA" evidence="2">
    <location>
        <begin position="420"/>
        <end position="605"/>
    </location>
</feature>
<dbReference type="SMART" id="SM00327">
    <property type="entry name" value="VWA"/>
    <property type="match status" value="1"/>
</dbReference>
<gene>
    <name evidence="3" type="primary">yojO</name>
    <name evidence="3" type="ORF">Heshes_02950</name>
    <name evidence="4" type="ORF">SAMN04489725_11627</name>
</gene>
<dbReference type="InterPro" id="IPR051928">
    <property type="entry name" value="NorD/CobT"/>
</dbReference>
<organism evidence="4 5">
    <name type="scientific">Alicyclobacillus hesperidum</name>
    <dbReference type="NCBI Taxonomy" id="89784"/>
    <lineage>
        <taxon>Bacteria</taxon>
        <taxon>Bacillati</taxon>
        <taxon>Bacillota</taxon>
        <taxon>Bacilli</taxon>
        <taxon>Bacillales</taxon>
        <taxon>Alicyclobacillaceae</taxon>
        <taxon>Alicyclobacillus</taxon>
    </lineage>
</organism>
<dbReference type="Gene3D" id="3.40.50.410">
    <property type="entry name" value="von Willebrand factor, type A domain"/>
    <property type="match status" value="1"/>
</dbReference>
<reference evidence="3" key="3">
    <citation type="submission" date="2023-02" db="EMBL/GenBank/DDBJ databases">
        <title>Proposal of a novel subspecies: Alicyclobacillus hesperidum subspecies aegle.</title>
        <authorList>
            <person name="Goto K."/>
            <person name="Fujii T."/>
            <person name="Yasui K."/>
            <person name="Mochida K."/>
            <person name="Kato-Tanaka Y."/>
            <person name="Morohoshi S."/>
            <person name="An S.Y."/>
            <person name="Kasai H."/>
            <person name="Yokota A."/>
        </authorList>
    </citation>
    <scope>NUCLEOTIDE SEQUENCE</scope>
    <source>
        <strain evidence="3">DSM 12766</strain>
    </source>
</reference>
<reference evidence="5" key="2">
    <citation type="submission" date="2016-10" db="EMBL/GenBank/DDBJ databases">
        <authorList>
            <person name="Varghese N."/>
        </authorList>
    </citation>
    <scope>NUCLEOTIDE SEQUENCE [LARGE SCALE GENOMIC DNA]</scope>
    <source>
        <strain evidence="5">DSM 12489</strain>
    </source>
</reference>
<reference evidence="4" key="1">
    <citation type="submission" date="2016-10" db="EMBL/GenBank/DDBJ databases">
        <authorList>
            <person name="de Groot N.N."/>
        </authorList>
    </citation>
    <scope>NUCLEOTIDE SEQUENCE [LARGE SCALE GENOMIC DNA]</scope>
    <source>
        <strain evidence="4">DSM 12489</strain>
    </source>
</reference>
<dbReference type="InterPro" id="IPR002035">
    <property type="entry name" value="VWF_A"/>
</dbReference>